<sequence>MSSYEAAKDGSPADNLTLLEEDCPDCAAVRLKYAVLNIDEIMSSTRIETSDEFTLASEIEPAQTTSVFKVPKGPVSTQVRKVHESIDVTPLKGLLGNVLEKSQHQTFHTNQRISSTQNGVTGRFQGSEIGLDRITYTDFDFHELVSCAPEGEEDTTVRFLFKREREEDEESRNIDEIMSSTRIETSDEFTLASEIEPAQTTSVFKVPKGPVSTQVRKVHESIDVTPLKGLLGNVLEKSQHQTFHTNQRISSTQNGVTGRFQGSEIGLDRITYTDFDFHELVSCAPEGEEDTTVRFLFKREREEDEESTASNELNEQAAKRIRLTKEIPVFFKGRRPRDRKTMRI</sequence>
<keyword evidence="2" id="KW-1185">Reference proteome</keyword>
<accession>A0A7R8YSH2</accession>
<evidence type="ECO:0000313" key="1">
    <source>
        <dbReference type="EMBL" id="CAD7082545.1"/>
    </source>
</evidence>
<dbReference type="Proteomes" id="UP000594454">
    <property type="component" value="Chromosome 2"/>
</dbReference>
<evidence type="ECO:0000313" key="2">
    <source>
        <dbReference type="Proteomes" id="UP000594454"/>
    </source>
</evidence>
<gene>
    <name evidence="1" type="ORF">HERILL_LOCUS5573</name>
</gene>
<dbReference type="AlphaFoldDB" id="A0A7R8YSH2"/>
<name>A0A7R8YSH2_HERIL</name>
<protein>
    <submittedName>
        <fullName evidence="1">Uncharacterized protein</fullName>
    </submittedName>
</protein>
<proteinExistence type="predicted"/>
<dbReference type="InParanoid" id="A0A7R8YSH2"/>
<dbReference type="EMBL" id="LR899010">
    <property type="protein sequence ID" value="CAD7082545.1"/>
    <property type="molecule type" value="Genomic_DNA"/>
</dbReference>
<reference evidence="1 2" key="1">
    <citation type="submission" date="2020-11" db="EMBL/GenBank/DDBJ databases">
        <authorList>
            <person name="Wallbank WR R."/>
            <person name="Pardo Diaz C."/>
            <person name="Kozak K."/>
            <person name="Martin S."/>
            <person name="Jiggins C."/>
            <person name="Moest M."/>
            <person name="Warren A I."/>
            <person name="Generalovic N T."/>
            <person name="Byers J.R.P. K."/>
            <person name="Montejo-Kovacevich G."/>
            <person name="Yen C E."/>
        </authorList>
    </citation>
    <scope>NUCLEOTIDE SEQUENCE [LARGE SCALE GENOMIC DNA]</scope>
</reference>
<organism evidence="1 2">
    <name type="scientific">Hermetia illucens</name>
    <name type="common">Black soldier fly</name>
    <dbReference type="NCBI Taxonomy" id="343691"/>
    <lineage>
        <taxon>Eukaryota</taxon>
        <taxon>Metazoa</taxon>
        <taxon>Ecdysozoa</taxon>
        <taxon>Arthropoda</taxon>
        <taxon>Hexapoda</taxon>
        <taxon>Insecta</taxon>
        <taxon>Pterygota</taxon>
        <taxon>Neoptera</taxon>
        <taxon>Endopterygota</taxon>
        <taxon>Diptera</taxon>
        <taxon>Brachycera</taxon>
        <taxon>Stratiomyomorpha</taxon>
        <taxon>Stratiomyidae</taxon>
        <taxon>Hermetiinae</taxon>
        <taxon>Hermetia</taxon>
    </lineage>
</organism>